<feature type="domain" description="Thioredoxin" evidence="1">
    <location>
        <begin position="11"/>
        <end position="86"/>
    </location>
</feature>
<keyword evidence="3" id="KW-1185">Reference proteome</keyword>
<evidence type="ECO:0000313" key="3">
    <source>
        <dbReference type="Proteomes" id="UP001646157"/>
    </source>
</evidence>
<sequence>MTPDWSLEEIQNGIKQERVFALYLYTPMCGTCQLAGKMLSIVEKTMPQIKFARSDLNFVPQLAEEFSVESVPCLLLFKKNELQDKLYAFHSVPFLYEKLLKLND</sequence>
<dbReference type="CDD" id="cd02947">
    <property type="entry name" value="TRX_family"/>
    <property type="match status" value="1"/>
</dbReference>
<accession>A0ABS2NEA5</accession>
<dbReference type="EMBL" id="JAFBDZ010000002">
    <property type="protein sequence ID" value="MBM7586184.1"/>
    <property type="molecule type" value="Genomic_DNA"/>
</dbReference>
<proteinExistence type="predicted"/>
<comment type="caution">
    <text evidence="2">The sequence shown here is derived from an EMBL/GenBank/DDBJ whole genome shotgun (WGS) entry which is preliminary data.</text>
</comment>
<gene>
    <name evidence="2" type="ORF">JOC86_002726</name>
</gene>
<reference evidence="2 3" key="1">
    <citation type="submission" date="2021-01" db="EMBL/GenBank/DDBJ databases">
        <title>Genomic Encyclopedia of Type Strains, Phase IV (KMG-IV): sequencing the most valuable type-strain genomes for metagenomic binning, comparative biology and taxonomic classification.</title>
        <authorList>
            <person name="Goeker M."/>
        </authorList>
    </citation>
    <scope>NUCLEOTIDE SEQUENCE [LARGE SCALE GENOMIC DNA]</scope>
    <source>
        <strain evidence="2 3">DSM 24834</strain>
    </source>
</reference>
<dbReference type="Gene3D" id="3.40.30.10">
    <property type="entry name" value="Glutaredoxin"/>
    <property type="match status" value="1"/>
</dbReference>
<organism evidence="2 3">
    <name type="scientific">Rossellomorea pakistanensis</name>
    <dbReference type="NCBI Taxonomy" id="992288"/>
    <lineage>
        <taxon>Bacteria</taxon>
        <taxon>Bacillati</taxon>
        <taxon>Bacillota</taxon>
        <taxon>Bacilli</taxon>
        <taxon>Bacillales</taxon>
        <taxon>Bacillaceae</taxon>
        <taxon>Rossellomorea</taxon>
    </lineage>
</organism>
<evidence type="ECO:0000259" key="1">
    <source>
        <dbReference type="Pfam" id="PF00085"/>
    </source>
</evidence>
<dbReference type="Pfam" id="PF00085">
    <property type="entry name" value="Thioredoxin"/>
    <property type="match status" value="1"/>
</dbReference>
<keyword evidence="2" id="KW-0413">Isomerase</keyword>
<dbReference type="InterPro" id="IPR036249">
    <property type="entry name" value="Thioredoxin-like_sf"/>
</dbReference>
<dbReference type="InterPro" id="IPR013766">
    <property type="entry name" value="Thioredoxin_domain"/>
</dbReference>
<protein>
    <submittedName>
        <fullName evidence="2">Thiol-disulfide isomerase/thioredoxin</fullName>
    </submittedName>
</protein>
<dbReference type="GO" id="GO:0016853">
    <property type="term" value="F:isomerase activity"/>
    <property type="evidence" value="ECO:0007669"/>
    <property type="project" value="UniProtKB-KW"/>
</dbReference>
<dbReference type="SUPFAM" id="SSF52833">
    <property type="entry name" value="Thioredoxin-like"/>
    <property type="match status" value="1"/>
</dbReference>
<evidence type="ECO:0000313" key="2">
    <source>
        <dbReference type="EMBL" id="MBM7586184.1"/>
    </source>
</evidence>
<name>A0ABS2NEA5_9BACI</name>
<dbReference type="RefSeq" id="WP_205173286.1">
    <property type="nucleotide sequence ID" value="NZ_JAFBDZ010000002.1"/>
</dbReference>
<dbReference type="Proteomes" id="UP001646157">
    <property type="component" value="Unassembled WGS sequence"/>
</dbReference>